<gene>
    <name evidence="1" type="ordered locus">BC1003_3104</name>
</gene>
<evidence type="ECO:0000313" key="1">
    <source>
        <dbReference type="EMBL" id="ADN59052.1"/>
    </source>
</evidence>
<dbReference type="KEGG" id="bgf:BC1003_3104"/>
<dbReference type="AlphaFoldDB" id="E1TAM3"/>
<sequence length="83" mass="9137">MCQLLKLVIQDEEVPLVTAVRRLDPATVDGNAEAMVPMVELCAKVMLYLQTPNAVRIDEMRDDEAIARLARVSGKRRPGSNGS</sequence>
<dbReference type="HOGENOM" id="CLU_2536197_0_0_4"/>
<organism evidence="1">
    <name type="scientific">Burkholderia sp. (strain CCGE1003)</name>
    <dbReference type="NCBI Taxonomy" id="640512"/>
    <lineage>
        <taxon>Bacteria</taxon>
        <taxon>Pseudomonadati</taxon>
        <taxon>Pseudomonadota</taxon>
        <taxon>Betaproteobacteria</taxon>
        <taxon>Burkholderiales</taxon>
        <taxon>Burkholderiaceae</taxon>
        <taxon>Burkholderia</taxon>
    </lineage>
</organism>
<protein>
    <submittedName>
        <fullName evidence="1">Uncharacterized protein</fullName>
    </submittedName>
</protein>
<proteinExistence type="predicted"/>
<reference evidence="1" key="1">
    <citation type="submission" date="2010-09" db="EMBL/GenBank/DDBJ databases">
        <title>Complete sequence of chromosome1 of Burkholderia sp. CCGE1003.</title>
        <authorList>
            <consortium name="US DOE Joint Genome Institute"/>
            <person name="Lucas S."/>
            <person name="Copeland A."/>
            <person name="Lapidus A."/>
            <person name="Cheng J.-F."/>
            <person name="Bruce D."/>
            <person name="Goodwin L."/>
            <person name="Pitluck S."/>
            <person name="Daligault H."/>
            <person name="Davenport K."/>
            <person name="Detter J.C."/>
            <person name="Han C."/>
            <person name="Tapia R."/>
            <person name="Land M."/>
            <person name="Hauser L."/>
            <person name="Jeffries C."/>
            <person name="Kyrpides N."/>
            <person name="Ivanova N."/>
            <person name="Ovchinnikova G."/>
            <person name="Martinez-Romero E."/>
            <person name="Rogel M.A."/>
            <person name="Auchtung J."/>
            <person name="Tiedje J.M."/>
            <person name="Woyke T."/>
        </authorList>
    </citation>
    <scope>NUCLEOTIDE SEQUENCE</scope>
    <source>
        <strain evidence="1">CCGE1003</strain>
    </source>
</reference>
<dbReference type="EMBL" id="CP002217">
    <property type="protein sequence ID" value="ADN59052.1"/>
    <property type="molecule type" value="Genomic_DNA"/>
</dbReference>
<accession>E1TAM3</accession>
<dbReference type="STRING" id="640512.BC1003_3104"/>
<name>E1TAM3_BURSG</name>